<feature type="region of interest" description="Disordered" evidence="1">
    <location>
        <begin position="54"/>
        <end position="106"/>
    </location>
</feature>
<feature type="compositionally biased region" description="Basic residues" evidence="1">
    <location>
        <begin position="1"/>
        <end position="10"/>
    </location>
</feature>
<dbReference type="Proteomes" id="UP000000763">
    <property type="component" value="Chromosome 6"/>
</dbReference>
<sequence length="106" mass="11253">MRTGAHRRGCGSKGSSSRTQATPLSWKPAQARTAELLSPPDLPAWAAAALSRLPAGGEPSRRATAAQVDEALASGLRRRTRRKERGGKEDMRRPRAIGVPCGPTTP</sequence>
<protein>
    <submittedName>
        <fullName evidence="2">Uncharacterized protein</fullName>
    </submittedName>
</protein>
<organism evidence="2 3">
    <name type="scientific">Oryza sativa subsp. japonica</name>
    <name type="common">Rice</name>
    <dbReference type="NCBI Taxonomy" id="39947"/>
    <lineage>
        <taxon>Eukaryota</taxon>
        <taxon>Viridiplantae</taxon>
        <taxon>Streptophyta</taxon>
        <taxon>Embryophyta</taxon>
        <taxon>Tracheophyta</taxon>
        <taxon>Spermatophyta</taxon>
        <taxon>Magnoliopsida</taxon>
        <taxon>Liliopsida</taxon>
        <taxon>Poales</taxon>
        <taxon>Poaceae</taxon>
        <taxon>BOP clade</taxon>
        <taxon>Oryzoideae</taxon>
        <taxon>Oryzeae</taxon>
        <taxon>Oryzinae</taxon>
        <taxon>Oryza</taxon>
        <taxon>Oryza sativa</taxon>
    </lineage>
</organism>
<dbReference type="EMBL" id="AP004681">
    <property type="protein sequence ID" value="BAD37656.1"/>
    <property type="molecule type" value="Genomic_DNA"/>
</dbReference>
<feature type="compositionally biased region" description="Basic residues" evidence="1">
    <location>
        <begin position="76"/>
        <end position="85"/>
    </location>
</feature>
<reference evidence="3" key="2">
    <citation type="journal article" date="2008" name="Nucleic Acids Res.">
        <title>The rice annotation project database (RAP-DB): 2008 update.</title>
        <authorList>
            <consortium name="The rice annotation project (RAP)"/>
        </authorList>
    </citation>
    <scope>GENOME REANNOTATION</scope>
    <source>
        <strain evidence="3">cv. Nipponbare</strain>
    </source>
</reference>
<name>Q67W13_ORYSJ</name>
<reference evidence="3" key="1">
    <citation type="journal article" date="2005" name="Nature">
        <title>The map-based sequence of the rice genome.</title>
        <authorList>
            <consortium name="International rice genome sequencing project (IRGSP)"/>
            <person name="Matsumoto T."/>
            <person name="Wu J."/>
            <person name="Kanamori H."/>
            <person name="Katayose Y."/>
            <person name="Fujisawa M."/>
            <person name="Namiki N."/>
            <person name="Mizuno H."/>
            <person name="Yamamoto K."/>
            <person name="Antonio B.A."/>
            <person name="Baba T."/>
            <person name="Sakata K."/>
            <person name="Nagamura Y."/>
            <person name="Aoki H."/>
            <person name="Arikawa K."/>
            <person name="Arita K."/>
            <person name="Bito T."/>
            <person name="Chiden Y."/>
            <person name="Fujitsuka N."/>
            <person name="Fukunaka R."/>
            <person name="Hamada M."/>
            <person name="Harada C."/>
            <person name="Hayashi A."/>
            <person name="Hijishita S."/>
            <person name="Honda M."/>
            <person name="Hosokawa S."/>
            <person name="Ichikawa Y."/>
            <person name="Idonuma A."/>
            <person name="Iijima M."/>
            <person name="Ikeda M."/>
            <person name="Ikeno M."/>
            <person name="Ito K."/>
            <person name="Ito S."/>
            <person name="Ito T."/>
            <person name="Ito Y."/>
            <person name="Ito Y."/>
            <person name="Iwabuchi A."/>
            <person name="Kamiya K."/>
            <person name="Karasawa W."/>
            <person name="Kurita K."/>
            <person name="Katagiri S."/>
            <person name="Kikuta A."/>
            <person name="Kobayashi H."/>
            <person name="Kobayashi N."/>
            <person name="Machita K."/>
            <person name="Maehara T."/>
            <person name="Masukawa M."/>
            <person name="Mizubayashi T."/>
            <person name="Mukai Y."/>
            <person name="Nagasaki H."/>
            <person name="Nagata Y."/>
            <person name="Naito S."/>
            <person name="Nakashima M."/>
            <person name="Nakama Y."/>
            <person name="Nakamichi Y."/>
            <person name="Nakamura M."/>
            <person name="Meguro A."/>
            <person name="Negishi M."/>
            <person name="Ohta I."/>
            <person name="Ohta T."/>
            <person name="Okamoto M."/>
            <person name="Ono N."/>
            <person name="Saji S."/>
            <person name="Sakaguchi M."/>
            <person name="Sakai K."/>
            <person name="Shibata M."/>
            <person name="Shimokawa T."/>
            <person name="Song J."/>
            <person name="Takazaki Y."/>
            <person name="Terasawa K."/>
            <person name="Tsugane M."/>
            <person name="Tsuji K."/>
            <person name="Ueda S."/>
            <person name="Waki K."/>
            <person name="Yamagata H."/>
            <person name="Yamamoto M."/>
            <person name="Yamamoto S."/>
            <person name="Yamane H."/>
            <person name="Yoshiki S."/>
            <person name="Yoshihara R."/>
            <person name="Yukawa K."/>
            <person name="Zhong H."/>
            <person name="Yano M."/>
            <person name="Yuan Q."/>
            <person name="Ouyang S."/>
            <person name="Liu J."/>
            <person name="Jones K.M."/>
            <person name="Gansberger K."/>
            <person name="Moffat K."/>
            <person name="Hill J."/>
            <person name="Bera J."/>
            <person name="Fadrosh D."/>
            <person name="Jin S."/>
            <person name="Johri S."/>
            <person name="Kim M."/>
            <person name="Overton L."/>
            <person name="Reardon M."/>
            <person name="Tsitrin T."/>
            <person name="Vuong H."/>
            <person name="Weaver B."/>
            <person name="Ciecko A."/>
            <person name="Tallon L."/>
            <person name="Jackson J."/>
            <person name="Pai G."/>
            <person name="Aken S.V."/>
            <person name="Utterback T."/>
            <person name="Reidmuller S."/>
            <person name="Feldblyum T."/>
            <person name="Hsiao J."/>
            <person name="Zismann V."/>
            <person name="Iobst S."/>
            <person name="de Vazeille A.R."/>
            <person name="Buell C.R."/>
            <person name="Ying K."/>
            <person name="Li Y."/>
            <person name="Lu T."/>
            <person name="Huang Y."/>
            <person name="Zhao Q."/>
            <person name="Feng Q."/>
            <person name="Zhang L."/>
            <person name="Zhu J."/>
            <person name="Weng Q."/>
            <person name="Mu J."/>
            <person name="Lu Y."/>
            <person name="Fan D."/>
            <person name="Liu Y."/>
            <person name="Guan J."/>
            <person name="Zhang Y."/>
            <person name="Yu S."/>
            <person name="Liu X."/>
            <person name="Zhang Y."/>
            <person name="Hong G."/>
            <person name="Han B."/>
            <person name="Choisne N."/>
            <person name="Demange N."/>
            <person name="Orjeda G."/>
            <person name="Samain S."/>
            <person name="Cattolico L."/>
            <person name="Pelletier E."/>
            <person name="Couloux A."/>
            <person name="Segurens B."/>
            <person name="Wincker P."/>
            <person name="D'Hont A."/>
            <person name="Scarpelli C."/>
            <person name="Weissenbach J."/>
            <person name="Salanoubat M."/>
            <person name="Quetier F."/>
            <person name="Yu Y."/>
            <person name="Kim H.R."/>
            <person name="Rambo T."/>
            <person name="Currie J."/>
            <person name="Collura K."/>
            <person name="Luo M."/>
            <person name="Yang T."/>
            <person name="Ammiraju J.S.S."/>
            <person name="Engler F."/>
            <person name="Soderlund C."/>
            <person name="Wing R.A."/>
            <person name="Palmer L.E."/>
            <person name="de la Bastide M."/>
            <person name="Spiegel L."/>
            <person name="Nascimento L."/>
            <person name="Zutavern T."/>
            <person name="O'Shaughnessy A."/>
            <person name="Dike S."/>
            <person name="Dedhia N."/>
            <person name="Preston R."/>
            <person name="Balija V."/>
            <person name="McCombie W.R."/>
            <person name="Chow T."/>
            <person name="Chen H."/>
            <person name="Chung M."/>
            <person name="Chen C."/>
            <person name="Shaw J."/>
            <person name="Wu H."/>
            <person name="Hsiao K."/>
            <person name="Chao Y."/>
            <person name="Chu M."/>
            <person name="Cheng C."/>
            <person name="Hour A."/>
            <person name="Lee P."/>
            <person name="Lin S."/>
            <person name="Lin Y."/>
            <person name="Liou J."/>
            <person name="Liu S."/>
            <person name="Hsing Y."/>
            <person name="Raghuvanshi S."/>
            <person name="Mohanty A."/>
            <person name="Bharti A.K."/>
            <person name="Gaur A."/>
            <person name="Gupta V."/>
            <person name="Kumar D."/>
            <person name="Ravi V."/>
            <person name="Vij S."/>
            <person name="Kapur A."/>
            <person name="Khurana P."/>
            <person name="Khurana P."/>
            <person name="Khurana J.P."/>
            <person name="Tyagi A.K."/>
            <person name="Gaikwad K."/>
            <person name="Singh A."/>
            <person name="Dalal V."/>
            <person name="Srivastava S."/>
            <person name="Dixit A."/>
            <person name="Pal A.K."/>
            <person name="Ghazi I.A."/>
            <person name="Yadav M."/>
            <person name="Pandit A."/>
            <person name="Bhargava A."/>
            <person name="Sureshbabu K."/>
            <person name="Batra K."/>
            <person name="Sharma T.R."/>
            <person name="Mohapatra T."/>
            <person name="Singh N.K."/>
            <person name="Messing J."/>
            <person name="Nelson A.B."/>
            <person name="Fuks G."/>
            <person name="Kavchok S."/>
            <person name="Keizer G."/>
            <person name="Linton E."/>
            <person name="Llaca V."/>
            <person name="Song R."/>
            <person name="Tanyolac B."/>
            <person name="Young S."/>
            <person name="Ho-Il K."/>
            <person name="Hahn J.H."/>
            <person name="Sangsakoo G."/>
            <person name="Vanavichit A."/>
            <person name="de Mattos Luiz.A.T."/>
            <person name="Zimmer P.D."/>
            <person name="Malone G."/>
            <person name="Dellagostin O."/>
            <person name="de Oliveira A.C."/>
            <person name="Bevan M."/>
            <person name="Bancroft I."/>
            <person name="Minx P."/>
            <person name="Cordum H."/>
            <person name="Wilson R."/>
            <person name="Cheng Z."/>
            <person name="Jin W."/>
            <person name="Jiang J."/>
            <person name="Leong S.A."/>
            <person name="Iwama H."/>
            <person name="Gojobori T."/>
            <person name="Itoh T."/>
            <person name="Niimura Y."/>
            <person name="Fujii Y."/>
            <person name="Habara T."/>
            <person name="Sakai H."/>
            <person name="Sato Y."/>
            <person name="Wilson G."/>
            <person name="Kumar K."/>
            <person name="McCouch S."/>
            <person name="Juretic N."/>
            <person name="Hoen D."/>
            <person name="Wright S."/>
            <person name="Bruskiewich R."/>
            <person name="Bureau T."/>
            <person name="Miyao A."/>
            <person name="Hirochika H."/>
            <person name="Nishikawa T."/>
            <person name="Kadowaki K."/>
            <person name="Sugiura M."/>
            <person name="Burr B."/>
            <person name="Sasaki T."/>
        </authorList>
    </citation>
    <scope>NUCLEOTIDE SEQUENCE [LARGE SCALE GENOMIC DNA]</scope>
    <source>
        <strain evidence="3">cv. Nipponbare</strain>
    </source>
</reference>
<accession>Q67W13</accession>
<dbReference type="AlphaFoldDB" id="Q67W13"/>
<evidence type="ECO:0000313" key="3">
    <source>
        <dbReference type="Proteomes" id="UP000000763"/>
    </source>
</evidence>
<proteinExistence type="predicted"/>
<evidence type="ECO:0000256" key="1">
    <source>
        <dbReference type="SAM" id="MobiDB-lite"/>
    </source>
</evidence>
<feature type="region of interest" description="Disordered" evidence="1">
    <location>
        <begin position="1"/>
        <end position="33"/>
    </location>
</feature>
<evidence type="ECO:0000313" key="2">
    <source>
        <dbReference type="EMBL" id="BAD37656.1"/>
    </source>
</evidence>
<gene>
    <name evidence="2" type="primary">OSJNBa0040M10.16</name>
</gene>